<comment type="caution">
    <text evidence="1">The sequence shown here is derived from an EMBL/GenBank/DDBJ whole genome shotgun (WGS) entry which is preliminary data.</text>
</comment>
<name>A0ACC1T3J2_9APHY</name>
<sequence length="1146" mass="130540">MPSKRTRIYRDESDTEAESSQAPKRARTSDESEVEVEQPVEAPEELTEHVEEHGSDLEDNEEFEEPELPNEDEEKRFEEEHGAEVLARVQAVKGQGSVAELGIIERIEMAQFMCHKFLEFNFGPQINFIIGHNGSGKSAVLSALTVALGGKANVTGRGAGLKSFIREGQAVSEVTVTIKNQGEDAYKRKEYGDSIVITRRFTKDGGSSYRIKSKSGRTISTKREELSAICDHMNIQVDNPMNILTQDAARQFLSASSSAEKYKFFLRGTQLSQLSDEYSTCLENISQTQRILKSKTEVLPDLVQAYKDAVSRYAEASKAREMVHRIEELRGELAWAHVAGKEKACYMFNVGTSYIEQYRTGTSREARGEAEEKLHAAEDLIQTRESEQDQLGDVEHLNQRLKELKEKIRENKEAMHRTETSGQSIKPSKMRNIQIDEYTRKIAAEEQKRKEDTQSKQLETKRKLEEAQEEFNGLQERQKALNEELQDVNDRIRKADIELKNGQRVGEQLREEIEGAQNQLRHIAELEKSKLAPFGTNMERVLQEINNTNWHGERPVGPLGLYVKVRDPHKWANVMRVMIGSAMSAFAVSDARDRRTLDTILKRHGNRPNIIIAPVDMFDYSRGEPPEDYLTVLRALDISNPYVLRVLINSNNIERTLLASTRADGDNMLVRLGGGGVAWTADFFSVRRFPEGGGQSNLLPSLNRRGGDSRMQLFTTDDASAQRRRWEETLRDAEKRYRDKGEDVKQAKIALAGCGKRKKEIEAELHQLSQRGRVLQSRIDGLKEELDQGQPVEIQVLMSALQVAEDEKNGAFAQFAEIEERRLKLNNVQRPLLEEEAKVKKAIRDFGAVKEDAVAQMQQAVQQRLQAQSDKQHWEKKLAEEEAKVAEAKDQAETLEVEFQNWTEQAAKICKEKFENPRNADLVKRNLDSSQKALEMQRKKNPIPVEELARLVKDKKEDLDKVQNDLKLMVSLNKSLRKSIKTRLTRWHEFRRHIALRCKIYFSYHLSQRGYFGKVIFDHVAGSLQLKVQTDDLASSQAVNSEKDPRSLSGGEKSFSTICLLLSLWESIGCPIRCLDEFDVFMDAVNRRISMRMMIDTANASDRKQYILITPQDMNNVHITPTVRVHRMPDPERGQGVLRFAGGNSN</sequence>
<protein>
    <submittedName>
        <fullName evidence="1">Uncharacterized protein</fullName>
    </submittedName>
</protein>
<evidence type="ECO:0000313" key="2">
    <source>
        <dbReference type="Proteomes" id="UP001148662"/>
    </source>
</evidence>
<reference evidence="1" key="1">
    <citation type="submission" date="2022-07" db="EMBL/GenBank/DDBJ databases">
        <title>Genome Sequence of Phlebia brevispora.</title>
        <authorList>
            <person name="Buettner E."/>
        </authorList>
    </citation>
    <scope>NUCLEOTIDE SEQUENCE</scope>
    <source>
        <strain evidence="1">MPL23</strain>
    </source>
</reference>
<proteinExistence type="predicted"/>
<gene>
    <name evidence="1" type="ORF">NM688_g4209</name>
</gene>
<dbReference type="Proteomes" id="UP001148662">
    <property type="component" value="Unassembled WGS sequence"/>
</dbReference>
<dbReference type="EMBL" id="JANHOG010000675">
    <property type="protein sequence ID" value="KAJ3552318.1"/>
    <property type="molecule type" value="Genomic_DNA"/>
</dbReference>
<evidence type="ECO:0000313" key="1">
    <source>
        <dbReference type="EMBL" id="KAJ3552318.1"/>
    </source>
</evidence>
<accession>A0ACC1T3J2</accession>
<keyword evidence="2" id="KW-1185">Reference proteome</keyword>
<organism evidence="1 2">
    <name type="scientific">Phlebia brevispora</name>
    <dbReference type="NCBI Taxonomy" id="194682"/>
    <lineage>
        <taxon>Eukaryota</taxon>
        <taxon>Fungi</taxon>
        <taxon>Dikarya</taxon>
        <taxon>Basidiomycota</taxon>
        <taxon>Agaricomycotina</taxon>
        <taxon>Agaricomycetes</taxon>
        <taxon>Polyporales</taxon>
        <taxon>Meruliaceae</taxon>
        <taxon>Phlebia</taxon>
    </lineage>
</organism>